<name>A0A0V1CZR3_TRIBR</name>
<proteinExistence type="predicted"/>
<accession>A0A0V1CZR3</accession>
<evidence type="ECO:0000313" key="1">
    <source>
        <dbReference type="EMBL" id="KRY54669.1"/>
    </source>
</evidence>
<organism evidence="1 2">
    <name type="scientific">Trichinella britovi</name>
    <name type="common">Parasitic roundworm</name>
    <dbReference type="NCBI Taxonomy" id="45882"/>
    <lineage>
        <taxon>Eukaryota</taxon>
        <taxon>Metazoa</taxon>
        <taxon>Ecdysozoa</taxon>
        <taxon>Nematoda</taxon>
        <taxon>Enoplea</taxon>
        <taxon>Dorylaimia</taxon>
        <taxon>Trichinellida</taxon>
        <taxon>Trichinellidae</taxon>
        <taxon>Trichinella</taxon>
    </lineage>
</organism>
<gene>
    <name evidence="1" type="ORF">T03_14509</name>
</gene>
<evidence type="ECO:0000313" key="2">
    <source>
        <dbReference type="Proteomes" id="UP000054653"/>
    </source>
</evidence>
<comment type="caution">
    <text evidence="1">The sequence shown here is derived from an EMBL/GenBank/DDBJ whole genome shotgun (WGS) entry which is preliminary data.</text>
</comment>
<reference evidence="1 2" key="1">
    <citation type="submission" date="2015-01" db="EMBL/GenBank/DDBJ databases">
        <title>Evolution of Trichinella species and genotypes.</title>
        <authorList>
            <person name="Korhonen P.K."/>
            <person name="Edoardo P."/>
            <person name="Giuseppe L.R."/>
            <person name="Gasser R.B."/>
        </authorList>
    </citation>
    <scope>NUCLEOTIDE SEQUENCE [LARGE SCALE GENOMIC DNA]</scope>
    <source>
        <strain evidence="1">ISS120</strain>
    </source>
</reference>
<keyword evidence="2" id="KW-1185">Reference proteome</keyword>
<protein>
    <submittedName>
        <fullName evidence="1">Uncharacterized protein</fullName>
    </submittedName>
</protein>
<dbReference type="AlphaFoldDB" id="A0A0V1CZR3"/>
<dbReference type="Proteomes" id="UP000054653">
    <property type="component" value="Unassembled WGS sequence"/>
</dbReference>
<sequence length="119" mass="13509">MTKSDSLCVIRFYLCEFCAKLFAKKLSNVDLFGNAQCRGHLFHPAGHQPHYHLCHCHYNLSHQTKINFCCIALNAASFLLFLFLNNTLEVISVSPQPHQDRVLFGNNNTLTFSVALIKP</sequence>
<dbReference type="EMBL" id="JYDI01000066">
    <property type="protein sequence ID" value="KRY54669.1"/>
    <property type="molecule type" value="Genomic_DNA"/>
</dbReference>